<dbReference type="GO" id="GO:0005829">
    <property type="term" value="C:cytosol"/>
    <property type="evidence" value="ECO:0007669"/>
    <property type="project" value="TreeGrafter"/>
</dbReference>
<keyword evidence="2" id="KW-0575">Peroxidase</keyword>
<evidence type="ECO:0000256" key="2">
    <source>
        <dbReference type="ARBA" id="ARBA00022559"/>
    </source>
</evidence>
<evidence type="ECO:0000256" key="1">
    <source>
        <dbReference type="ARBA" id="ARBA00006926"/>
    </source>
</evidence>
<keyword evidence="3" id="KW-0560">Oxidoreductase</keyword>
<dbReference type="AlphaFoldDB" id="A0A8J5G5X3"/>
<dbReference type="InterPro" id="IPR036249">
    <property type="entry name" value="Thioredoxin-like_sf"/>
</dbReference>
<comment type="caution">
    <text evidence="4">The sequence shown here is derived from an EMBL/GenBank/DDBJ whole genome shotgun (WGS) entry which is preliminary data.</text>
</comment>
<dbReference type="Gene3D" id="3.40.30.10">
    <property type="entry name" value="Glutaredoxin"/>
    <property type="match status" value="1"/>
</dbReference>
<sequence>MPFIQVKVNGPATAPLYQFLKASKPGFCGSRIKWNFTKFLVDKDGKVLARYGTTTAPLSIEKEIEKALGN</sequence>
<dbReference type="GO" id="GO:0004601">
    <property type="term" value="F:peroxidase activity"/>
    <property type="evidence" value="ECO:0007669"/>
    <property type="project" value="UniProtKB-KW"/>
</dbReference>
<reference evidence="4 5" key="1">
    <citation type="submission" date="2020-08" db="EMBL/GenBank/DDBJ databases">
        <title>Plant Genome Project.</title>
        <authorList>
            <person name="Zhang R.-G."/>
        </authorList>
    </citation>
    <scope>NUCLEOTIDE SEQUENCE [LARGE SCALE GENOMIC DNA]</scope>
    <source>
        <tissue evidence="4">Rhizome</tissue>
    </source>
</reference>
<gene>
    <name evidence="4" type="ORF">ZIOFF_044813</name>
</gene>
<evidence type="ECO:0000313" key="4">
    <source>
        <dbReference type="EMBL" id="KAG6496933.1"/>
    </source>
</evidence>
<dbReference type="GO" id="GO:0006979">
    <property type="term" value="P:response to oxidative stress"/>
    <property type="evidence" value="ECO:0007669"/>
    <property type="project" value="InterPro"/>
</dbReference>
<name>A0A8J5G5X3_ZINOF</name>
<accession>A0A8J5G5X3</accession>
<organism evidence="4 5">
    <name type="scientific">Zingiber officinale</name>
    <name type="common">Ginger</name>
    <name type="synonym">Amomum zingiber</name>
    <dbReference type="NCBI Taxonomy" id="94328"/>
    <lineage>
        <taxon>Eukaryota</taxon>
        <taxon>Viridiplantae</taxon>
        <taxon>Streptophyta</taxon>
        <taxon>Embryophyta</taxon>
        <taxon>Tracheophyta</taxon>
        <taxon>Spermatophyta</taxon>
        <taxon>Magnoliopsida</taxon>
        <taxon>Liliopsida</taxon>
        <taxon>Zingiberales</taxon>
        <taxon>Zingiberaceae</taxon>
        <taxon>Zingiber</taxon>
    </lineage>
</organism>
<comment type="similarity">
    <text evidence="1">Belongs to the glutathione peroxidase family.</text>
</comment>
<dbReference type="SUPFAM" id="SSF52833">
    <property type="entry name" value="Thioredoxin-like"/>
    <property type="match status" value="1"/>
</dbReference>
<dbReference type="PANTHER" id="PTHR11592">
    <property type="entry name" value="GLUTATHIONE PEROXIDASE"/>
    <property type="match status" value="1"/>
</dbReference>
<evidence type="ECO:0008006" key="6">
    <source>
        <dbReference type="Google" id="ProtNLM"/>
    </source>
</evidence>
<dbReference type="Proteomes" id="UP000734854">
    <property type="component" value="Unassembled WGS sequence"/>
</dbReference>
<dbReference type="EMBL" id="JACMSC010000012">
    <property type="protein sequence ID" value="KAG6496933.1"/>
    <property type="molecule type" value="Genomic_DNA"/>
</dbReference>
<protein>
    <recommendedName>
        <fullName evidence="6">Glutathione peroxidase</fullName>
    </recommendedName>
</protein>
<dbReference type="PANTHER" id="PTHR11592:SF17">
    <property type="entry name" value="GLUTATHIONE PEROXIDASE 5-RELATED"/>
    <property type="match status" value="1"/>
</dbReference>
<evidence type="ECO:0000313" key="5">
    <source>
        <dbReference type="Proteomes" id="UP000734854"/>
    </source>
</evidence>
<evidence type="ECO:0000256" key="3">
    <source>
        <dbReference type="ARBA" id="ARBA00023002"/>
    </source>
</evidence>
<keyword evidence="5" id="KW-1185">Reference proteome</keyword>
<dbReference type="InterPro" id="IPR000889">
    <property type="entry name" value="Glutathione_peroxidase"/>
</dbReference>
<dbReference type="PROSITE" id="PS51355">
    <property type="entry name" value="GLUTATHIONE_PEROXID_3"/>
    <property type="match status" value="1"/>
</dbReference>
<proteinExistence type="inferred from homology"/>